<evidence type="ECO:0000256" key="1">
    <source>
        <dbReference type="ARBA" id="ARBA00004141"/>
    </source>
</evidence>
<dbReference type="AlphaFoldDB" id="A7RN46"/>
<sequence length="64" mass="6895">WIGSISQGLTFFASPLAGVLITRFNFRFTAVVGVMTCATSLIITSFTKSVLQMLLSYSLLFGLG</sequence>
<keyword evidence="2" id="KW-1133">Transmembrane helix</keyword>
<dbReference type="InterPro" id="IPR050327">
    <property type="entry name" value="Proton-linked_MCT"/>
</dbReference>
<keyword evidence="5" id="KW-1185">Reference proteome</keyword>
<feature type="transmembrane region" description="Helical" evidence="2">
    <location>
        <begin position="24"/>
        <end position="46"/>
    </location>
</feature>
<evidence type="ECO:0000259" key="3">
    <source>
        <dbReference type="PROSITE" id="PS50850"/>
    </source>
</evidence>
<keyword evidence="2" id="KW-0472">Membrane</keyword>
<evidence type="ECO:0000313" key="4">
    <source>
        <dbReference type="EMBL" id="EDO47005.1"/>
    </source>
</evidence>
<dbReference type="PANTHER" id="PTHR11360:SF251">
    <property type="entry name" value="MAJOR FACILITATOR SUPERFAMILY (MFS) PROFILE DOMAIN-CONTAINING PROTEIN"/>
    <property type="match status" value="1"/>
</dbReference>
<dbReference type="Proteomes" id="UP000001593">
    <property type="component" value="Unassembled WGS sequence"/>
</dbReference>
<accession>A7RN46</accession>
<protein>
    <recommendedName>
        <fullName evidence="3">Major facilitator superfamily (MFS) profile domain-containing protein</fullName>
    </recommendedName>
</protein>
<gene>
    <name evidence="4" type="ORF">NEMVEDRAFT_v1g87495</name>
</gene>
<dbReference type="GO" id="GO:0016020">
    <property type="term" value="C:membrane"/>
    <property type="evidence" value="ECO:0007669"/>
    <property type="project" value="UniProtKB-SubCell"/>
</dbReference>
<proteinExistence type="predicted"/>
<dbReference type="InterPro" id="IPR020846">
    <property type="entry name" value="MFS_dom"/>
</dbReference>
<comment type="subcellular location">
    <subcellularLocation>
        <location evidence="1">Membrane</location>
        <topology evidence="1">Multi-pass membrane protein</topology>
    </subcellularLocation>
</comment>
<dbReference type="PhylomeDB" id="A7RN46"/>
<dbReference type="InterPro" id="IPR036259">
    <property type="entry name" value="MFS_trans_sf"/>
</dbReference>
<reference evidence="4 5" key="1">
    <citation type="journal article" date="2007" name="Science">
        <title>Sea anemone genome reveals ancestral eumetazoan gene repertoire and genomic organization.</title>
        <authorList>
            <person name="Putnam N.H."/>
            <person name="Srivastava M."/>
            <person name="Hellsten U."/>
            <person name="Dirks B."/>
            <person name="Chapman J."/>
            <person name="Salamov A."/>
            <person name="Terry A."/>
            <person name="Shapiro H."/>
            <person name="Lindquist E."/>
            <person name="Kapitonov V.V."/>
            <person name="Jurka J."/>
            <person name="Genikhovich G."/>
            <person name="Grigoriev I.V."/>
            <person name="Lucas S.M."/>
            <person name="Steele R.E."/>
            <person name="Finnerty J.R."/>
            <person name="Technau U."/>
            <person name="Martindale M.Q."/>
            <person name="Rokhsar D.S."/>
        </authorList>
    </citation>
    <scope>NUCLEOTIDE SEQUENCE [LARGE SCALE GENOMIC DNA]</scope>
    <source>
        <strain evidence="5">CH2 X CH6</strain>
    </source>
</reference>
<keyword evidence="2" id="KW-0812">Transmembrane</keyword>
<dbReference type="GO" id="GO:0022857">
    <property type="term" value="F:transmembrane transporter activity"/>
    <property type="evidence" value="ECO:0007669"/>
    <property type="project" value="InterPro"/>
</dbReference>
<dbReference type="PROSITE" id="PS50850">
    <property type="entry name" value="MFS"/>
    <property type="match status" value="1"/>
</dbReference>
<feature type="domain" description="Major facilitator superfamily (MFS) profile" evidence="3">
    <location>
        <begin position="1"/>
        <end position="64"/>
    </location>
</feature>
<name>A7RN46_NEMVE</name>
<feature type="non-terminal residue" evidence="4">
    <location>
        <position position="64"/>
    </location>
</feature>
<dbReference type="KEGG" id="nve:5519161"/>
<dbReference type="PANTHER" id="PTHR11360">
    <property type="entry name" value="MONOCARBOXYLATE TRANSPORTER"/>
    <property type="match status" value="1"/>
</dbReference>
<evidence type="ECO:0000256" key="2">
    <source>
        <dbReference type="SAM" id="Phobius"/>
    </source>
</evidence>
<feature type="non-terminal residue" evidence="4">
    <location>
        <position position="1"/>
    </location>
</feature>
<dbReference type="SUPFAM" id="SSF103473">
    <property type="entry name" value="MFS general substrate transporter"/>
    <property type="match status" value="1"/>
</dbReference>
<dbReference type="InParanoid" id="A7RN46"/>
<evidence type="ECO:0000313" key="5">
    <source>
        <dbReference type="Proteomes" id="UP000001593"/>
    </source>
</evidence>
<organism evidence="4 5">
    <name type="scientific">Nematostella vectensis</name>
    <name type="common">Starlet sea anemone</name>
    <dbReference type="NCBI Taxonomy" id="45351"/>
    <lineage>
        <taxon>Eukaryota</taxon>
        <taxon>Metazoa</taxon>
        <taxon>Cnidaria</taxon>
        <taxon>Anthozoa</taxon>
        <taxon>Hexacorallia</taxon>
        <taxon>Actiniaria</taxon>
        <taxon>Edwardsiidae</taxon>
        <taxon>Nematostella</taxon>
    </lineage>
</organism>
<dbReference type="EMBL" id="DS469522">
    <property type="protein sequence ID" value="EDO47005.1"/>
    <property type="molecule type" value="Genomic_DNA"/>
</dbReference>
<dbReference type="HOGENOM" id="CLU_192625_0_0_1"/>